<dbReference type="SUPFAM" id="SSF51905">
    <property type="entry name" value="FAD/NAD(P)-binding domain"/>
    <property type="match status" value="3"/>
</dbReference>
<dbReference type="InParanoid" id="A0A1E7FL80"/>
<dbReference type="Proteomes" id="UP000095751">
    <property type="component" value="Unassembled WGS sequence"/>
</dbReference>
<dbReference type="GO" id="GO:0050660">
    <property type="term" value="F:flavin adenine dinucleotide binding"/>
    <property type="evidence" value="ECO:0007669"/>
    <property type="project" value="InterPro"/>
</dbReference>
<evidence type="ECO:0000313" key="6">
    <source>
        <dbReference type="EMBL" id="OEU18887.1"/>
    </source>
</evidence>
<evidence type="ECO:0000256" key="1">
    <source>
        <dbReference type="ARBA" id="ARBA00009183"/>
    </source>
</evidence>
<sequence length="930" mass="102509">MFSRSFASSPIGSRLSAGKRCSRSWFISSVASTSRTLSSSAAGREQHRSQFLVPPSRKDRLLLGCVSYDPSVTTIWDGMKQYLRSSSGGNLPNFDYALFTNYETQVAALLDGSIDVAWNGPVAHVMAEDMTGGGGDDRQYPSFVRSVGMRDVDCNFRSVALIRRDCLPPHDDINISSSISTLFAGKTIATGSMDSPQGHIVPVDWIENKHNLKGDDVTILSHDYDLGKHGDTAVGEIMAMKALINRTDNTDCTLISEMMYLRGLDGALFDSYGIDPKELKENVVLLDDSPPVFDHCSFDALIGDPIASATNTSKSLELAHHNIKIDAFSNAVLSMDMSDPKQEPIMRMEGIQSSWSKPRVDPGGTVRAALYRRGLAKKEPPGIEQRRMMSSSSSSEQTSKSKSVAVIGAGISGLQVIRALRSKGYDVTAFDGDKDGVGGLWRSNYLSYGSQAPKQLFEFPDFPFDDVPFGDFPTGEQIKNYIERYADHFDLRRDVVLNTTVTSAVQNDENNSWSIETVSTTPDGENITQTHQFDKLIVSTGLYASDRPSFPALVQEEVDRSNNGDFDGDIIHSHELQRPEQVKGKRVVVVGGGKSAIDVAVASSNAGAEKVTMLSRAAHWPTPRKIADIIPFQYVFLSRLGQNLVLGLTGPLPGCSPSHSSIWHHTVGKYIMPPIFKIVELLFAAQFRNVSGPTSPFLKKAGVVEDFYGYAHVLDYSFRDKVEAGDIDWKIGSMEKFVDDGTGIELNGGGGDHLEADVVICGTGFAKDYSIFDSKTRERLNVESDGLYLFNHTVPPNVDNLAFVGSELAVISNISGYGLQAAWLANFWSNGSSDYDKAAMEQEVEELKQWKRKWMPNTPSRASLVLLHQIHFYDRLLRDLGVNQKRKSNFLSEWFMPYHSEDFNGVLASLDQSGNSNYETRKNVPLDIIK</sequence>
<dbReference type="Pfam" id="PF00743">
    <property type="entry name" value="FMO-like"/>
    <property type="match status" value="1"/>
</dbReference>
<dbReference type="Pfam" id="PF12974">
    <property type="entry name" value="Phosphonate-bd"/>
    <property type="match status" value="1"/>
</dbReference>
<dbReference type="AlphaFoldDB" id="A0A1E7FL80"/>
<keyword evidence="4" id="KW-0560">Oxidoreductase</keyword>
<reference evidence="6 7" key="1">
    <citation type="submission" date="2016-09" db="EMBL/GenBank/DDBJ databases">
        <title>Extensive genetic diversity and differential bi-allelic expression allows diatom success in the polar Southern Ocean.</title>
        <authorList>
            <consortium name="DOE Joint Genome Institute"/>
            <person name="Mock T."/>
            <person name="Otillar R.P."/>
            <person name="Strauss J."/>
            <person name="Dupont C."/>
            <person name="Frickenhaus S."/>
            <person name="Maumus F."/>
            <person name="Mcmullan M."/>
            <person name="Sanges R."/>
            <person name="Schmutz J."/>
            <person name="Toseland A."/>
            <person name="Valas R."/>
            <person name="Veluchamy A."/>
            <person name="Ward B.J."/>
            <person name="Allen A."/>
            <person name="Barry K."/>
            <person name="Falciatore A."/>
            <person name="Ferrante M."/>
            <person name="Fortunato A.E."/>
            <person name="Gloeckner G."/>
            <person name="Gruber A."/>
            <person name="Hipkin R."/>
            <person name="Janech M."/>
            <person name="Kroth P."/>
            <person name="Leese F."/>
            <person name="Lindquist E."/>
            <person name="Lyon B.R."/>
            <person name="Martin J."/>
            <person name="Mayer C."/>
            <person name="Parker M."/>
            <person name="Quesneville H."/>
            <person name="Raymond J."/>
            <person name="Uhlig C."/>
            <person name="Valentin K.U."/>
            <person name="Worden A.Z."/>
            <person name="Armbrust E.V."/>
            <person name="Bowler C."/>
            <person name="Green B."/>
            <person name="Moulton V."/>
            <person name="Van Oosterhout C."/>
            <person name="Grigoriev I."/>
        </authorList>
    </citation>
    <scope>NUCLEOTIDE SEQUENCE [LARGE SCALE GENOMIC DNA]</scope>
    <source>
        <strain evidence="6 7">CCMP1102</strain>
    </source>
</reference>
<dbReference type="SUPFAM" id="SSF53850">
    <property type="entry name" value="Periplasmic binding protein-like II"/>
    <property type="match status" value="1"/>
</dbReference>
<evidence type="ECO:0000256" key="3">
    <source>
        <dbReference type="ARBA" id="ARBA00022827"/>
    </source>
</evidence>
<evidence type="ECO:0000313" key="7">
    <source>
        <dbReference type="Proteomes" id="UP000095751"/>
    </source>
</evidence>
<dbReference type="InterPro" id="IPR050346">
    <property type="entry name" value="FMO-like"/>
</dbReference>
<dbReference type="InterPro" id="IPR020946">
    <property type="entry name" value="Flavin_mOase-like"/>
</dbReference>
<comment type="similarity">
    <text evidence="1">Belongs to the FMO family.</text>
</comment>
<dbReference type="GO" id="GO:0004499">
    <property type="term" value="F:N,N-dimethylaniline monooxygenase activity"/>
    <property type="evidence" value="ECO:0007669"/>
    <property type="project" value="InterPro"/>
</dbReference>
<accession>A0A1E7FL80</accession>
<feature type="region of interest" description="Disordered" evidence="5">
    <location>
        <begin position="380"/>
        <end position="401"/>
    </location>
</feature>
<evidence type="ECO:0000256" key="5">
    <source>
        <dbReference type="SAM" id="MobiDB-lite"/>
    </source>
</evidence>
<dbReference type="InterPro" id="IPR036188">
    <property type="entry name" value="FAD/NAD-bd_sf"/>
</dbReference>
<keyword evidence="7" id="KW-1185">Reference proteome</keyword>
<dbReference type="PANTHER" id="PTHR23023">
    <property type="entry name" value="DIMETHYLANILINE MONOOXYGENASE"/>
    <property type="match status" value="1"/>
</dbReference>
<name>A0A1E7FL80_9STRA</name>
<keyword evidence="2" id="KW-0285">Flavoprotein</keyword>
<evidence type="ECO:0000256" key="4">
    <source>
        <dbReference type="ARBA" id="ARBA00023002"/>
    </source>
</evidence>
<protein>
    <submittedName>
        <fullName evidence="6">FAD/NAD(P)-binding domain-containing protein</fullName>
    </submittedName>
</protein>
<feature type="compositionally biased region" description="Low complexity" evidence="5">
    <location>
        <begin position="388"/>
        <end position="401"/>
    </location>
</feature>
<dbReference type="Gene3D" id="3.50.50.60">
    <property type="entry name" value="FAD/NAD(P)-binding domain"/>
    <property type="match status" value="1"/>
</dbReference>
<gene>
    <name evidence="6" type="ORF">FRACYDRAFT_237170</name>
</gene>
<keyword evidence="3" id="KW-0274">FAD</keyword>
<organism evidence="6 7">
    <name type="scientific">Fragilariopsis cylindrus CCMP1102</name>
    <dbReference type="NCBI Taxonomy" id="635003"/>
    <lineage>
        <taxon>Eukaryota</taxon>
        <taxon>Sar</taxon>
        <taxon>Stramenopiles</taxon>
        <taxon>Ochrophyta</taxon>
        <taxon>Bacillariophyta</taxon>
        <taxon>Bacillariophyceae</taxon>
        <taxon>Bacillariophycidae</taxon>
        <taxon>Bacillariales</taxon>
        <taxon>Bacillariaceae</taxon>
        <taxon>Fragilariopsis</taxon>
    </lineage>
</organism>
<dbReference type="KEGG" id="fcy:FRACYDRAFT_237170"/>
<evidence type="ECO:0000256" key="2">
    <source>
        <dbReference type="ARBA" id="ARBA00022630"/>
    </source>
</evidence>
<dbReference type="OrthoDB" id="45126at2759"/>
<dbReference type="GO" id="GO:0050661">
    <property type="term" value="F:NADP binding"/>
    <property type="evidence" value="ECO:0007669"/>
    <property type="project" value="InterPro"/>
</dbReference>
<dbReference type="EMBL" id="KV784356">
    <property type="protein sequence ID" value="OEU18887.1"/>
    <property type="molecule type" value="Genomic_DNA"/>
</dbReference>
<proteinExistence type="inferred from homology"/>